<keyword evidence="2" id="KW-1185">Reference proteome</keyword>
<reference evidence="1 2" key="1">
    <citation type="journal article" date="2019" name="Genome Biol. Evol.">
        <title>Insights into the evolution of the New World diploid cottons (Gossypium, subgenus Houzingenia) based on genome sequencing.</title>
        <authorList>
            <person name="Grover C.E."/>
            <person name="Arick M.A. 2nd"/>
            <person name="Thrash A."/>
            <person name="Conover J.L."/>
            <person name="Sanders W.S."/>
            <person name="Peterson D.G."/>
            <person name="Frelichowski J.E."/>
            <person name="Scheffler J.A."/>
            <person name="Scheffler B.E."/>
            <person name="Wendel J.F."/>
        </authorList>
    </citation>
    <scope>NUCLEOTIDE SEQUENCE [LARGE SCALE GENOMIC DNA]</scope>
    <source>
        <strain evidence="1">185</strain>
        <tissue evidence="1">Leaf</tissue>
    </source>
</reference>
<protein>
    <submittedName>
        <fullName evidence="1">Uncharacterized protein</fullName>
    </submittedName>
</protein>
<evidence type="ECO:0000313" key="2">
    <source>
        <dbReference type="Proteomes" id="UP000593577"/>
    </source>
</evidence>
<feature type="non-terminal residue" evidence="1">
    <location>
        <position position="27"/>
    </location>
</feature>
<accession>A0A7J8WMN1</accession>
<name>A0A7J8WMN1_GOSAI</name>
<gene>
    <name evidence="1" type="ORF">Goari_017657</name>
</gene>
<comment type="caution">
    <text evidence="1">The sequence shown here is derived from an EMBL/GenBank/DDBJ whole genome shotgun (WGS) entry which is preliminary data.</text>
</comment>
<proteinExistence type="predicted"/>
<dbReference type="Proteomes" id="UP000593577">
    <property type="component" value="Unassembled WGS sequence"/>
</dbReference>
<organism evidence="1 2">
    <name type="scientific">Gossypium aridum</name>
    <name type="common">American cotton</name>
    <name type="synonym">Erioxylum aridum</name>
    <dbReference type="NCBI Taxonomy" id="34290"/>
    <lineage>
        <taxon>Eukaryota</taxon>
        <taxon>Viridiplantae</taxon>
        <taxon>Streptophyta</taxon>
        <taxon>Embryophyta</taxon>
        <taxon>Tracheophyta</taxon>
        <taxon>Spermatophyta</taxon>
        <taxon>Magnoliopsida</taxon>
        <taxon>eudicotyledons</taxon>
        <taxon>Gunneridae</taxon>
        <taxon>Pentapetalae</taxon>
        <taxon>rosids</taxon>
        <taxon>malvids</taxon>
        <taxon>Malvales</taxon>
        <taxon>Malvaceae</taxon>
        <taxon>Malvoideae</taxon>
        <taxon>Gossypium</taxon>
    </lineage>
</organism>
<evidence type="ECO:0000313" key="1">
    <source>
        <dbReference type="EMBL" id="MBA0676152.1"/>
    </source>
</evidence>
<dbReference type="AlphaFoldDB" id="A0A7J8WMN1"/>
<sequence length="27" mass="2952">MDFKSTPGMFNLRRDCSCGSLIDSGTL</sequence>
<dbReference type="EMBL" id="JABFAA010000002">
    <property type="protein sequence ID" value="MBA0676152.1"/>
    <property type="molecule type" value="Genomic_DNA"/>
</dbReference>